<dbReference type="InterPro" id="IPR029063">
    <property type="entry name" value="SAM-dependent_MTases_sf"/>
</dbReference>
<organism evidence="1 2">
    <name type="scientific">Draconibacterium halophilum</name>
    <dbReference type="NCBI Taxonomy" id="2706887"/>
    <lineage>
        <taxon>Bacteria</taxon>
        <taxon>Pseudomonadati</taxon>
        <taxon>Bacteroidota</taxon>
        <taxon>Bacteroidia</taxon>
        <taxon>Marinilabiliales</taxon>
        <taxon>Prolixibacteraceae</taxon>
        <taxon>Draconibacterium</taxon>
    </lineage>
</organism>
<dbReference type="GO" id="GO:0032259">
    <property type="term" value="P:methylation"/>
    <property type="evidence" value="ECO:0007669"/>
    <property type="project" value="UniProtKB-KW"/>
</dbReference>
<reference evidence="1 2" key="1">
    <citation type="submission" date="2020-02" db="EMBL/GenBank/DDBJ databases">
        <title>Genome sequencing for Draconibacterium sp. strain M1.</title>
        <authorList>
            <person name="Park S.-J."/>
        </authorList>
    </citation>
    <scope>NUCLEOTIDE SEQUENCE [LARGE SCALE GENOMIC DNA]</scope>
    <source>
        <strain evidence="1 2">M1</strain>
    </source>
</reference>
<dbReference type="GO" id="GO:0008168">
    <property type="term" value="F:methyltransferase activity"/>
    <property type="evidence" value="ECO:0007669"/>
    <property type="project" value="UniProtKB-KW"/>
</dbReference>
<sequence length="233" mass="26215">MNDPIGIAIKEYFERGKAPQIQVDSNYTEGETIAPSYFFRNEKELPKLEKVALKNCKGRILDIGAAAGCHSLILQKKGYSVTALEKSEISAEVMRKQGIVKVVHADIFEYNEKQFNTILLLMNGSGIGGTIEGLKKLLNHLKSLLLDGGQILIDSSDIKYLFDEEDGSHWVDLANNNYYGEMQYKVSFRKSVANFDWLFIDFNTLQLIASEIGYTSTLLEKGTQNDYLAKLKL</sequence>
<dbReference type="KEGG" id="drc:G0Q07_09365"/>
<dbReference type="AlphaFoldDB" id="A0A6C0REH4"/>
<accession>A0A6C0REH4</accession>
<dbReference type="Proteomes" id="UP000474630">
    <property type="component" value="Chromosome"/>
</dbReference>
<dbReference type="RefSeq" id="WP_163345844.1">
    <property type="nucleotide sequence ID" value="NZ_CP048409.1"/>
</dbReference>
<keyword evidence="2" id="KW-1185">Reference proteome</keyword>
<dbReference type="SUPFAM" id="SSF53335">
    <property type="entry name" value="S-adenosyl-L-methionine-dependent methyltransferases"/>
    <property type="match status" value="1"/>
</dbReference>
<name>A0A6C0REH4_9BACT</name>
<keyword evidence="1" id="KW-0808">Transferase</keyword>
<gene>
    <name evidence="1" type="ORF">G0Q07_09365</name>
</gene>
<dbReference type="EMBL" id="CP048409">
    <property type="protein sequence ID" value="QIA07923.1"/>
    <property type="molecule type" value="Genomic_DNA"/>
</dbReference>
<dbReference type="Pfam" id="PF13489">
    <property type="entry name" value="Methyltransf_23"/>
    <property type="match status" value="1"/>
</dbReference>
<dbReference type="Gene3D" id="3.40.50.150">
    <property type="entry name" value="Vaccinia Virus protein VP39"/>
    <property type="match status" value="1"/>
</dbReference>
<dbReference type="CDD" id="cd02440">
    <property type="entry name" value="AdoMet_MTases"/>
    <property type="match status" value="1"/>
</dbReference>
<evidence type="ECO:0000313" key="2">
    <source>
        <dbReference type="Proteomes" id="UP000474630"/>
    </source>
</evidence>
<proteinExistence type="predicted"/>
<protein>
    <submittedName>
        <fullName evidence="1">Class I SAM-dependent methyltransferase</fullName>
    </submittedName>
</protein>
<evidence type="ECO:0000313" key="1">
    <source>
        <dbReference type="EMBL" id="QIA07923.1"/>
    </source>
</evidence>
<keyword evidence="1" id="KW-0489">Methyltransferase</keyword>